<protein>
    <recommendedName>
        <fullName evidence="5">Deacetylase sirtuin-type domain-containing protein</fullName>
    </recommendedName>
</protein>
<dbReference type="SUPFAM" id="SSF52467">
    <property type="entry name" value="DHS-like NAD/FAD-binding domain"/>
    <property type="match status" value="1"/>
</dbReference>
<keyword evidence="3" id="KW-0479">Metal-binding</keyword>
<reference evidence="6 7" key="1">
    <citation type="journal article" date="2010" name="Plant Cell">
        <title>The Chlorella variabilis NC64A genome reveals adaptation to photosymbiosis, coevolution with viruses, and cryptic sex.</title>
        <authorList>
            <person name="Blanc G."/>
            <person name="Duncan G."/>
            <person name="Agarkova I."/>
            <person name="Borodovsky M."/>
            <person name="Gurnon J."/>
            <person name="Kuo A."/>
            <person name="Lindquist E."/>
            <person name="Lucas S."/>
            <person name="Pangilinan J."/>
            <person name="Polle J."/>
            <person name="Salamov A."/>
            <person name="Terry A."/>
            <person name="Yamada T."/>
            <person name="Dunigan D.D."/>
            <person name="Grigoriev I.V."/>
            <person name="Claverie J.M."/>
            <person name="Van Etten J.L."/>
        </authorList>
    </citation>
    <scope>NUCLEOTIDE SEQUENCE [LARGE SCALE GENOMIC DNA]</scope>
    <source>
        <strain evidence="6 7">NC64A</strain>
    </source>
</reference>
<feature type="domain" description="Deacetylase sirtuin-type" evidence="5">
    <location>
        <begin position="4"/>
        <end position="311"/>
    </location>
</feature>
<dbReference type="PROSITE" id="PS50305">
    <property type="entry name" value="SIRTUIN"/>
    <property type="match status" value="1"/>
</dbReference>
<name>E1Z3S2_CHLVA</name>
<evidence type="ECO:0000259" key="5">
    <source>
        <dbReference type="PROSITE" id="PS50305"/>
    </source>
</evidence>
<dbReference type="GO" id="GO:0046872">
    <property type="term" value="F:metal ion binding"/>
    <property type="evidence" value="ECO:0007669"/>
    <property type="project" value="UniProtKB-KW"/>
</dbReference>
<evidence type="ECO:0000256" key="1">
    <source>
        <dbReference type="ARBA" id="ARBA00022679"/>
    </source>
</evidence>
<dbReference type="PANTHER" id="PTHR11085:SF10">
    <property type="entry name" value="NAD-DEPENDENT PROTEIN DEACYLASE SIRTUIN-5, MITOCHONDRIAL-RELATED"/>
    <property type="match status" value="1"/>
</dbReference>
<dbReference type="PANTHER" id="PTHR11085">
    <property type="entry name" value="NAD-DEPENDENT PROTEIN DEACYLASE SIRTUIN-5, MITOCHONDRIAL-RELATED"/>
    <property type="match status" value="1"/>
</dbReference>
<dbReference type="OMA" id="RRHYWAR"/>
<dbReference type="GO" id="GO:0070403">
    <property type="term" value="F:NAD+ binding"/>
    <property type="evidence" value="ECO:0007669"/>
    <property type="project" value="InterPro"/>
</dbReference>
<dbReference type="GO" id="GO:0017136">
    <property type="term" value="F:histone deacetylase activity, NAD-dependent"/>
    <property type="evidence" value="ECO:0007669"/>
    <property type="project" value="TreeGrafter"/>
</dbReference>
<dbReference type="InParanoid" id="E1Z3S2"/>
<feature type="non-terminal residue" evidence="6">
    <location>
        <position position="1"/>
    </location>
</feature>
<feature type="binding site" evidence="3">
    <location>
        <position position="135"/>
    </location>
    <ligand>
        <name>Zn(2+)</name>
        <dbReference type="ChEBI" id="CHEBI:29105"/>
    </ligand>
</feature>
<dbReference type="EMBL" id="GL433836">
    <property type="protein sequence ID" value="EFN59224.1"/>
    <property type="molecule type" value="Genomic_DNA"/>
</dbReference>
<dbReference type="InterPro" id="IPR050134">
    <property type="entry name" value="NAD-dep_sirtuin_deacylases"/>
</dbReference>
<sequence length="311" mass="33004">PAVPPVNDAAIERLADLLQRARGTLVLTGAGCSTESGVPDYRGPAGAYTTSGFRPMTHQQFMASDENRSRYWSRSFAGFPKFSSVHPNAAHESLARLQHRGWVQALITQNVDRLHQRAGSRRVLELHGTTHEVVCTGCGRLSCRHEFQRTLAALNPDAAAVETSTSSGGGDSPTILRRPDGDAQVVQRPDGDMELGAAGQGFRVPPCPACGGILKPHVVFFGDGIPAERAQFALDLAHSCRSVLVVGSSLAVWSAYRLVKAAVEGGGAELAIVTAGPTRADDLAHLKLEARAGEVLARLAAHPSLQIPPVY</sequence>
<keyword evidence="3" id="KW-0862">Zinc</keyword>
<dbReference type="InterPro" id="IPR003000">
    <property type="entry name" value="Sirtuin"/>
</dbReference>
<dbReference type="KEGG" id="cvr:CHLNCDRAFT_18868"/>
<dbReference type="Pfam" id="PF02146">
    <property type="entry name" value="SIR2"/>
    <property type="match status" value="1"/>
</dbReference>
<feature type="region of interest" description="Disordered" evidence="4">
    <location>
        <begin position="160"/>
        <end position="179"/>
    </location>
</feature>
<dbReference type="AlphaFoldDB" id="E1Z3S2"/>
<dbReference type="InterPro" id="IPR026591">
    <property type="entry name" value="Sirtuin_cat_small_dom_sf"/>
</dbReference>
<feature type="binding site" evidence="3">
    <location>
        <position position="207"/>
    </location>
    <ligand>
        <name>Zn(2+)</name>
        <dbReference type="ChEBI" id="CHEBI:29105"/>
    </ligand>
</feature>
<dbReference type="GeneID" id="17358916"/>
<evidence type="ECO:0000313" key="7">
    <source>
        <dbReference type="Proteomes" id="UP000008141"/>
    </source>
</evidence>
<dbReference type="Gene3D" id="3.30.1600.10">
    <property type="entry name" value="SIR2/SIRT2 'Small Domain"/>
    <property type="match status" value="1"/>
</dbReference>
<evidence type="ECO:0000256" key="4">
    <source>
        <dbReference type="SAM" id="MobiDB-lite"/>
    </source>
</evidence>
<dbReference type="OrthoDB" id="424302at2759"/>
<gene>
    <name evidence="6" type="ORF">CHLNCDRAFT_18868</name>
</gene>
<proteinExistence type="predicted"/>
<keyword evidence="7" id="KW-1185">Reference proteome</keyword>
<dbReference type="Gene3D" id="3.40.50.1220">
    <property type="entry name" value="TPP-binding domain"/>
    <property type="match status" value="1"/>
</dbReference>
<dbReference type="STRING" id="554065.E1Z3S2"/>
<dbReference type="FunCoup" id="E1Z3S2">
    <property type="interactions" value="1216"/>
</dbReference>
<dbReference type="InterPro" id="IPR029035">
    <property type="entry name" value="DHS-like_NAD/FAD-binding_dom"/>
</dbReference>
<keyword evidence="2" id="KW-0520">NAD</keyword>
<feature type="binding site" evidence="3">
    <location>
        <position position="143"/>
    </location>
    <ligand>
        <name>Zn(2+)</name>
        <dbReference type="ChEBI" id="CHEBI:29105"/>
    </ligand>
</feature>
<dbReference type="InterPro" id="IPR026590">
    <property type="entry name" value="Ssirtuin_cat_dom"/>
</dbReference>
<organism evidence="7">
    <name type="scientific">Chlorella variabilis</name>
    <name type="common">Green alga</name>
    <dbReference type="NCBI Taxonomy" id="554065"/>
    <lineage>
        <taxon>Eukaryota</taxon>
        <taxon>Viridiplantae</taxon>
        <taxon>Chlorophyta</taxon>
        <taxon>core chlorophytes</taxon>
        <taxon>Trebouxiophyceae</taxon>
        <taxon>Chlorellales</taxon>
        <taxon>Chlorellaceae</taxon>
        <taxon>Chlorella clade</taxon>
        <taxon>Chlorella</taxon>
    </lineage>
</organism>
<keyword evidence="1" id="KW-0808">Transferase</keyword>
<feature type="binding site" evidence="3">
    <location>
        <position position="210"/>
    </location>
    <ligand>
        <name>Zn(2+)</name>
        <dbReference type="ChEBI" id="CHEBI:29105"/>
    </ligand>
</feature>
<feature type="active site" description="Proton acceptor" evidence="3">
    <location>
        <position position="127"/>
    </location>
</feature>
<dbReference type="eggNOG" id="KOG2683">
    <property type="taxonomic scope" value="Eukaryota"/>
</dbReference>
<dbReference type="Proteomes" id="UP000008141">
    <property type="component" value="Unassembled WGS sequence"/>
</dbReference>
<evidence type="ECO:0000313" key="6">
    <source>
        <dbReference type="EMBL" id="EFN59224.1"/>
    </source>
</evidence>
<dbReference type="RefSeq" id="XP_005851326.1">
    <property type="nucleotide sequence ID" value="XM_005851264.1"/>
</dbReference>
<evidence type="ECO:0000256" key="3">
    <source>
        <dbReference type="PROSITE-ProRule" id="PRU00236"/>
    </source>
</evidence>
<evidence type="ECO:0000256" key="2">
    <source>
        <dbReference type="ARBA" id="ARBA00023027"/>
    </source>
</evidence>
<accession>E1Z3S2</accession>